<sequence length="66" mass="7904">MLAWQDGELADRRQFPFVVLNGTSRPRHLSEEDAQYQVEQERQRADRDKQELERLRAQLQSQQSSF</sequence>
<protein>
    <submittedName>
        <fullName evidence="2">Uncharacterized protein</fullName>
    </submittedName>
</protein>
<accession>A0A9E8ZNA8</accession>
<feature type="compositionally biased region" description="Low complexity" evidence="1">
    <location>
        <begin position="57"/>
        <end position="66"/>
    </location>
</feature>
<name>A0A9E8ZNA8_9CYAN</name>
<dbReference type="RefSeq" id="WP_268611698.1">
    <property type="nucleotide sequence ID" value="NZ_CP113797.1"/>
</dbReference>
<evidence type="ECO:0000256" key="1">
    <source>
        <dbReference type="SAM" id="MobiDB-lite"/>
    </source>
</evidence>
<feature type="compositionally biased region" description="Basic and acidic residues" evidence="1">
    <location>
        <begin position="39"/>
        <end position="56"/>
    </location>
</feature>
<evidence type="ECO:0000313" key="2">
    <source>
        <dbReference type="EMBL" id="WAL61676.1"/>
    </source>
</evidence>
<reference evidence="2" key="1">
    <citation type="submission" date="2022-12" db="EMBL/GenBank/DDBJ databases">
        <title>Polyphasic identification of a Novel Hot-Spring Cyanobacterium Ocullathermofonsia sinensis gen nov. sp. nov. and Genomic Insights on its Adaptations to the Thermal Habitat.</title>
        <authorList>
            <person name="Daroch M."/>
            <person name="Tang J."/>
            <person name="Jiang Y."/>
        </authorList>
    </citation>
    <scope>NUCLEOTIDE SEQUENCE</scope>
    <source>
        <strain evidence="2">PKUAC-SCTA174</strain>
    </source>
</reference>
<feature type="region of interest" description="Disordered" evidence="1">
    <location>
        <begin position="26"/>
        <end position="66"/>
    </location>
</feature>
<dbReference type="KEGG" id="tsin:OXH18_06750"/>
<dbReference type="AlphaFoldDB" id="A0A9E8ZNA8"/>
<proteinExistence type="predicted"/>
<evidence type="ECO:0000313" key="3">
    <source>
        <dbReference type="Proteomes" id="UP001163152"/>
    </source>
</evidence>
<dbReference type="Proteomes" id="UP001163152">
    <property type="component" value="Chromosome"/>
</dbReference>
<dbReference type="EMBL" id="CP113797">
    <property type="protein sequence ID" value="WAL61676.1"/>
    <property type="molecule type" value="Genomic_DNA"/>
</dbReference>
<gene>
    <name evidence="2" type="ORF">OXH18_06750</name>
</gene>
<keyword evidence="3" id="KW-1185">Reference proteome</keyword>
<organism evidence="2 3">
    <name type="scientific">Thermocoleostomius sinensis A174</name>
    <dbReference type="NCBI Taxonomy" id="2016057"/>
    <lineage>
        <taxon>Bacteria</taxon>
        <taxon>Bacillati</taxon>
        <taxon>Cyanobacteriota</taxon>
        <taxon>Cyanophyceae</taxon>
        <taxon>Oculatellales</taxon>
        <taxon>Oculatellaceae</taxon>
        <taxon>Thermocoleostomius</taxon>
    </lineage>
</organism>